<gene>
    <name evidence="3" type="ORF">EAI93_13195</name>
    <name evidence="2" type="ORF">ERS852456_02324</name>
</gene>
<keyword evidence="1" id="KW-0812">Transmembrane</keyword>
<dbReference type="Proteomes" id="UP000292665">
    <property type="component" value="Unassembled WGS sequence"/>
</dbReference>
<evidence type="ECO:0000256" key="1">
    <source>
        <dbReference type="SAM" id="Phobius"/>
    </source>
</evidence>
<feature type="transmembrane region" description="Helical" evidence="1">
    <location>
        <begin position="24"/>
        <end position="49"/>
    </location>
</feature>
<reference evidence="2 4" key="1">
    <citation type="submission" date="2015-09" db="EMBL/GenBank/DDBJ databases">
        <authorList>
            <consortium name="Pathogen Informatics"/>
        </authorList>
    </citation>
    <scope>NUCLEOTIDE SEQUENCE [LARGE SCALE GENOMIC DNA]</scope>
    <source>
        <strain evidence="2 4">2789STDY5834841</strain>
    </source>
</reference>
<keyword evidence="1" id="KW-1133">Transmembrane helix</keyword>
<reference evidence="3 5" key="2">
    <citation type="journal article" date="2019" name="Science, e1252229">
        <title>Invertible promoters mediate bacterial phase variation, antibiotic resistance, and host adaptation in the gut.</title>
        <authorList>
            <person name="Jiang X."/>
            <person name="Hall A.B."/>
            <person name="Arthur T.D."/>
            <person name="Plichta D.R."/>
            <person name="Covington C.T."/>
            <person name="Poyet M."/>
            <person name="Crothers J."/>
            <person name="Moses P.L."/>
            <person name="Tolonen A.C."/>
            <person name="Vlamakis H."/>
            <person name="Alm E.J."/>
            <person name="Xavier R.J."/>
        </authorList>
    </citation>
    <scope>NUCLEOTIDE SEQUENCE [LARGE SCALE GENOMIC DNA]</scope>
    <source>
        <strain evidence="3">Aa_0143</strain>
        <strain evidence="5">aa_0143</strain>
    </source>
</reference>
<dbReference type="AlphaFoldDB" id="A0A174EGD4"/>
<dbReference type="Proteomes" id="UP000095787">
    <property type="component" value="Unassembled WGS sequence"/>
</dbReference>
<dbReference type="EMBL" id="RCYR01000045">
    <property type="protein sequence ID" value="RYS76510.1"/>
    <property type="molecule type" value="Genomic_DNA"/>
</dbReference>
<sequence length="212" mass="23998">MRNMYDYAYEYEYQYHPERAGEMFAVVFASLWLAIMIGMLVFMLGSYLLHSFGLYTIAKRMGKKDAWMAFVPFARTYYHGNMAGPIRLKNTTIKNPGLWKLLFPIIYSGAIGIYVLVLVFGIGMTLAGSAVNQNVTGAGMSVLAFFFMYFVVIIVSILFGAVQIALNVLVNKQIYENFAEGNMPVIHAVLSSLVPLYEAICLFIMRKRPFVR</sequence>
<organism evidence="2 4">
    <name type="scientific">[Ruminococcus] torques</name>
    <dbReference type="NCBI Taxonomy" id="33039"/>
    <lineage>
        <taxon>Bacteria</taxon>
        <taxon>Bacillati</taxon>
        <taxon>Bacillota</taxon>
        <taxon>Clostridia</taxon>
        <taxon>Lachnospirales</taxon>
        <taxon>Lachnospiraceae</taxon>
        <taxon>Mediterraneibacter</taxon>
    </lineage>
</organism>
<evidence type="ECO:0000313" key="5">
    <source>
        <dbReference type="Proteomes" id="UP000292665"/>
    </source>
</evidence>
<feature type="transmembrane region" description="Helical" evidence="1">
    <location>
        <begin position="143"/>
        <end position="165"/>
    </location>
</feature>
<name>A0A174EGD4_9FIRM</name>
<evidence type="ECO:0000313" key="3">
    <source>
        <dbReference type="EMBL" id="RYS76510.1"/>
    </source>
</evidence>
<keyword evidence="1" id="KW-0472">Membrane</keyword>
<proteinExistence type="predicted"/>
<evidence type="ECO:0000313" key="4">
    <source>
        <dbReference type="Proteomes" id="UP000095787"/>
    </source>
</evidence>
<evidence type="ECO:0000313" key="2">
    <source>
        <dbReference type="EMBL" id="CUO35489.1"/>
    </source>
</evidence>
<accession>A0A174EGD4</accession>
<dbReference type="RefSeq" id="WP_004847253.1">
    <property type="nucleotide sequence ID" value="NZ_AP028249.1"/>
</dbReference>
<dbReference type="GeneID" id="97330503"/>
<feature type="transmembrane region" description="Helical" evidence="1">
    <location>
        <begin position="185"/>
        <end position="205"/>
    </location>
</feature>
<feature type="transmembrane region" description="Helical" evidence="1">
    <location>
        <begin position="105"/>
        <end position="131"/>
    </location>
</feature>
<evidence type="ECO:0008006" key="6">
    <source>
        <dbReference type="Google" id="ProtNLM"/>
    </source>
</evidence>
<protein>
    <recommendedName>
        <fullName evidence="6">DUF4013 domain-containing protein</fullName>
    </recommendedName>
</protein>
<dbReference type="EMBL" id="CYZO01000036">
    <property type="protein sequence ID" value="CUO35489.1"/>
    <property type="molecule type" value="Genomic_DNA"/>
</dbReference>